<dbReference type="Pfam" id="PF00398">
    <property type="entry name" value="RrnaAD"/>
    <property type="match status" value="1"/>
</dbReference>
<dbReference type="Gene3D" id="3.40.50.150">
    <property type="entry name" value="Vaccinia Virus protein VP39"/>
    <property type="match status" value="1"/>
</dbReference>
<comment type="subcellular location">
    <subcellularLocation>
        <location evidence="7">Cytoplasm</location>
    </subcellularLocation>
</comment>
<dbReference type="AlphaFoldDB" id="A0A1F6FL56"/>
<dbReference type="InterPro" id="IPR020596">
    <property type="entry name" value="rRNA_Ade_Mease_Trfase_CS"/>
</dbReference>
<dbReference type="PANTHER" id="PTHR11727">
    <property type="entry name" value="DIMETHYLADENOSINE TRANSFERASE"/>
    <property type="match status" value="1"/>
</dbReference>
<dbReference type="EMBL" id="MFMW01000032">
    <property type="protein sequence ID" value="OGG86587.1"/>
    <property type="molecule type" value="Genomic_DNA"/>
</dbReference>
<dbReference type="NCBIfam" id="TIGR00755">
    <property type="entry name" value="ksgA"/>
    <property type="match status" value="1"/>
</dbReference>
<dbReference type="InterPro" id="IPR011530">
    <property type="entry name" value="rRNA_adenine_dimethylase"/>
</dbReference>
<evidence type="ECO:0000259" key="9">
    <source>
        <dbReference type="SMART" id="SM00650"/>
    </source>
</evidence>
<dbReference type="HAMAP" id="MF_00607">
    <property type="entry name" value="16SrRNA_methyltr_A"/>
    <property type="match status" value="1"/>
</dbReference>
<dbReference type="SUPFAM" id="SSF53335">
    <property type="entry name" value="S-adenosyl-L-methionine-dependent methyltransferases"/>
    <property type="match status" value="1"/>
</dbReference>
<dbReference type="GO" id="GO:0005829">
    <property type="term" value="C:cytosol"/>
    <property type="evidence" value="ECO:0007669"/>
    <property type="project" value="TreeGrafter"/>
</dbReference>
<evidence type="ECO:0000313" key="10">
    <source>
        <dbReference type="EMBL" id="OGG86587.1"/>
    </source>
</evidence>
<feature type="binding site" evidence="7 8">
    <location>
        <position position="51"/>
    </location>
    <ligand>
        <name>S-adenosyl-L-methionine</name>
        <dbReference type="ChEBI" id="CHEBI:59789"/>
    </ligand>
</feature>
<dbReference type="Gene3D" id="1.10.8.100">
    <property type="entry name" value="Ribosomal RNA adenine dimethylase-like, domain 2"/>
    <property type="match status" value="1"/>
</dbReference>
<comment type="function">
    <text evidence="7">Specifically dimethylates two adjacent adenosines (A1518 and A1519) in the loop of a conserved hairpin near the 3'-end of 16S rRNA in the 30S particle. May play a critical role in biogenesis of 30S subunits.</text>
</comment>
<evidence type="ECO:0000256" key="2">
    <source>
        <dbReference type="ARBA" id="ARBA00022552"/>
    </source>
</evidence>
<dbReference type="SMART" id="SM00650">
    <property type="entry name" value="rADc"/>
    <property type="match status" value="1"/>
</dbReference>
<dbReference type="PROSITE" id="PS51689">
    <property type="entry name" value="SAM_RNA_A_N6_MT"/>
    <property type="match status" value="1"/>
</dbReference>
<dbReference type="PANTHER" id="PTHR11727:SF7">
    <property type="entry name" value="DIMETHYLADENOSINE TRANSFERASE-RELATED"/>
    <property type="match status" value="1"/>
</dbReference>
<evidence type="ECO:0000256" key="4">
    <source>
        <dbReference type="ARBA" id="ARBA00022679"/>
    </source>
</evidence>
<comment type="similarity">
    <text evidence="7">Belongs to the class I-like SAM-binding methyltransferase superfamily. rRNA adenine N(6)-methyltransferase family. RsmA subfamily.</text>
</comment>
<protein>
    <recommendedName>
        <fullName evidence="7">Ribosomal RNA small subunit methyltransferase A</fullName>
        <ecNumber evidence="7">2.1.1.182</ecNumber>
    </recommendedName>
    <alternativeName>
        <fullName evidence="7">16S rRNA (adenine(1518)-N(6)/adenine(1519)-N(6))-dimethyltransferase</fullName>
    </alternativeName>
    <alternativeName>
        <fullName evidence="7">16S rRNA dimethyladenosine transferase</fullName>
    </alternativeName>
    <alternativeName>
        <fullName evidence="7">16S rRNA dimethylase</fullName>
    </alternativeName>
    <alternativeName>
        <fullName evidence="7">S-adenosylmethionine-6-N', N'-adenosyl(rRNA) dimethyltransferase</fullName>
    </alternativeName>
</protein>
<evidence type="ECO:0000256" key="1">
    <source>
        <dbReference type="ARBA" id="ARBA00022490"/>
    </source>
</evidence>
<dbReference type="InterPro" id="IPR020598">
    <property type="entry name" value="rRNA_Ade_methylase_Trfase_N"/>
</dbReference>
<keyword evidence="5 7" id="KW-0949">S-adenosyl-L-methionine</keyword>
<evidence type="ECO:0000256" key="6">
    <source>
        <dbReference type="ARBA" id="ARBA00022884"/>
    </source>
</evidence>
<dbReference type="GO" id="GO:0052908">
    <property type="term" value="F:16S rRNA (adenine(1518)-N(6)/adenine(1519)-N(6))-dimethyltransferase activity"/>
    <property type="evidence" value="ECO:0007669"/>
    <property type="project" value="UniProtKB-EC"/>
</dbReference>
<feature type="binding site" evidence="7 8">
    <location>
        <position position="72"/>
    </location>
    <ligand>
        <name>S-adenosyl-L-methionine</name>
        <dbReference type="ChEBI" id="CHEBI:59789"/>
    </ligand>
</feature>
<keyword evidence="6 7" id="KW-0694">RNA-binding</keyword>
<evidence type="ECO:0000256" key="7">
    <source>
        <dbReference type="HAMAP-Rule" id="MF_00607"/>
    </source>
</evidence>
<dbReference type="GO" id="GO:0003723">
    <property type="term" value="F:RNA binding"/>
    <property type="evidence" value="ECO:0007669"/>
    <property type="project" value="UniProtKB-UniRule"/>
</dbReference>
<reference evidence="10 11" key="1">
    <citation type="journal article" date="2016" name="Nat. Commun.">
        <title>Thousands of microbial genomes shed light on interconnected biogeochemical processes in an aquifer system.</title>
        <authorList>
            <person name="Anantharaman K."/>
            <person name="Brown C.T."/>
            <person name="Hug L.A."/>
            <person name="Sharon I."/>
            <person name="Castelle C.J."/>
            <person name="Probst A.J."/>
            <person name="Thomas B.C."/>
            <person name="Singh A."/>
            <person name="Wilkins M.J."/>
            <person name="Karaoz U."/>
            <person name="Brodie E.L."/>
            <person name="Williams K.H."/>
            <person name="Hubbard S.S."/>
            <person name="Banfield J.F."/>
        </authorList>
    </citation>
    <scope>NUCLEOTIDE SEQUENCE [LARGE SCALE GENOMIC DNA]</scope>
</reference>
<name>A0A1F6FL56_9BACT</name>
<evidence type="ECO:0000256" key="3">
    <source>
        <dbReference type="ARBA" id="ARBA00022603"/>
    </source>
</evidence>
<sequence length="301" mass="33835">MNEFEVKSICKELDIRLTKSKGQNFLVSESVRDEIIQAAELDKDDLVLEIGPGLGALTEELVKRAKRVVAVELDKKLYGYLKAKKLENLELVQGDVLHLLYPSVPHLFPKGEWTPPLTKGRRYDKVVANLPYQITSHVLRMMLEKNVAGELIVMVQKEVGERIAAKQGKMSVLSVMAQYYSEPQILFNVAGGNFWPVPKVDSVVVKLKVKSSPPISSVKSSRSLKADQPKAEKLKVNNEIFFKLVRAGFSAKRKMLKNNLGGIYGMEKVKQALREIGLGEKVRAQELSVQQWINFYAQLGK</sequence>
<dbReference type="InterPro" id="IPR001737">
    <property type="entry name" value="KsgA/Erm"/>
</dbReference>
<dbReference type="EC" id="2.1.1.182" evidence="7"/>
<feature type="binding site" evidence="7 8">
    <location>
        <position position="129"/>
    </location>
    <ligand>
        <name>S-adenosyl-L-methionine</name>
        <dbReference type="ChEBI" id="CHEBI:59789"/>
    </ligand>
</feature>
<dbReference type="Proteomes" id="UP000179136">
    <property type="component" value="Unassembled WGS sequence"/>
</dbReference>
<evidence type="ECO:0000313" key="11">
    <source>
        <dbReference type="Proteomes" id="UP000179136"/>
    </source>
</evidence>
<dbReference type="PROSITE" id="PS01131">
    <property type="entry name" value="RRNA_A_DIMETH"/>
    <property type="match status" value="1"/>
</dbReference>
<accession>A0A1F6FL56</accession>
<dbReference type="CDD" id="cd02440">
    <property type="entry name" value="AdoMet_MTases"/>
    <property type="match status" value="1"/>
</dbReference>
<feature type="binding site" evidence="7 8">
    <location>
        <position position="24"/>
    </location>
    <ligand>
        <name>S-adenosyl-L-methionine</name>
        <dbReference type="ChEBI" id="CHEBI:59789"/>
    </ligand>
</feature>
<gene>
    <name evidence="7" type="primary">rsmA</name>
    <name evidence="7" type="synonym">ksgA</name>
    <name evidence="10" type="ORF">A3B87_02050</name>
</gene>
<keyword evidence="3 7" id="KW-0489">Methyltransferase</keyword>
<evidence type="ECO:0000256" key="8">
    <source>
        <dbReference type="PROSITE-ProRule" id="PRU01026"/>
    </source>
</evidence>
<dbReference type="InterPro" id="IPR029063">
    <property type="entry name" value="SAM-dependent_MTases_sf"/>
</dbReference>
<proteinExistence type="inferred from homology"/>
<evidence type="ECO:0000256" key="5">
    <source>
        <dbReference type="ARBA" id="ARBA00022691"/>
    </source>
</evidence>
<keyword evidence="2 7" id="KW-0698">rRNA processing</keyword>
<keyword evidence="4 7" id="KW-0808">Transferase</keyword>
<organism evidence="10 11">
    <name type="scientific">Candidatus Kuenenbacteria bacterium RIFCSPHIGHO2_02_FULL_39_13</name>
    <dbReference type="NCBI Taxonomy" id="1798561"/>
    <lineage>
        <taxon>Bacteria</taxon>
        <taxon>Candidatus Kueneniibacteriota</taxon>
    </lineage>
</organism>
<keyword evidence="1 7" id="KW-0963">Cytoplasm</keyword>
<dbReference type="InterPro" id="IPR023165">
    <property type="entry name" value="rRNA_Ade_diMease-like_C"/>
</dbReference>
<feature type="binding site" evidence="7 8">
    <location>
        <position position="26"/>
    </location>
    <ligand>
        <name>S-adenosyl-L-methionine</name>
        <dbReference type="ChEBI" id="CHEBI:59789"/>
    </ligand>
</feature>
<comment type="catalytic activity">
    <reaction evidence="7">
        <text>adenosine(1518)/adenosine(1519) in 16S rRNA + 4 S-adenosyl-L-methionine = N(6)-dimethyladenosine(1518)/N(6)-dimethyladenosine(1519) in 16S rRNA + 4 S-adenosyl-L-homocysteine + 4 H(+)</text>
        <dbReference type="Rhea" id="RHEA:19609"/>
        <dbReference type="Rhea" id="RHEA-COMP:10232"/>
        <dbReference type="Rhea" id="RHEA-COMP:10233"/>
        <dbReference type="ChEBI" id="CHEBI:15378"/>
        <dbReference type="ChEBI" id="CHEBI:57856"/>
        <dbReference type="ChEBI" id="CHEBI:59789"/>
        <dbReference type="ChEBI" id="CHEBI:74411"/>
        <dbReference type="ChEBI" id="CHEBI:74493"/>
        <dbReference type="EC" id="2.1.1.182"/>
    </reaction>
</comment>
<feature type="binding site" evidence="7 8">
    <location>
        <position position="95"/>
    </location>
    <ligand>
        <name>S-adenosyl-L-methionine</name>
        <dbReference type="ChEBI" id="CHEBI:59789"/>
    </ligand>
</feature>
<feature type="domain" description="Ribosomal RNA adenine methylase transferase N-terminal" evidence="9">
    <location>
        <begin position="31"/>
        <end position="211"/>
    </location>
</feature>
<comment type="caution">
    <text evidence="10">The sequence shown here is derived from an EMBL/GenBank/DDBJ whole genome shotgun (WGS) entry which is preliminary data.</text>
</comment>
<dbReference type="STRING" id="1798561.A3B87_02050"/>